<evidence type="ECO:0000313" key="3">
    <source>
        <dbReference type="Proteomes" id="UP000238217"/>
    </source>
</evidence>
<dbReference type="InterPro" id="IPR027417">
    <property type="entry name" value="P-loop_NTPase"/>
</dbReference>
<dbReference type="InterPro" id="IPR039430">
    <property type="entry name" value="Thymidylate_kin-like_dom"/>
</dbReference>
<dbReference type="Gene3D" id="3.40.50.300">
    <property type="entry name" value="P-loop containing nucleotide triphosphate hydrolases"/>
    <property type="match status" value="1"/>
</dbReference>
<gene>
    <name evidence="2" type="ORF">BCL67_1264</name>
</gene>
<dbReference type="EMBL" id="PVTY01000026">
    <property type="protein sequence ID" value="PRZ12002.1"/>
    <property type="molecule type" value="Genomic_DNA"/>
</dbReference>
<accession>A0A2T0YBB6</accession>
<comment type="caution">
    <text evidence="2">The sequence shown here is derived from an EMBL/GenBank/DDBJ whole genome shotgun (WGS) entry which is preliminary data.</text>
</comment>
<evidence type="ECO:0000313" key="2">
    <source>
        <dbReference type="EMBL" id="PRZ12002.1"/>
    </source>
</evidence>
<feature type="domain" description="Thymidylate kinase-like" evidence="1">
    <location>
        <begin position="28"/>
        <end position="133"/>
    </location>
</feature>
<keyword evidence="2" id="KW-0808">Transferase</keyword>
<dbReference type="Proteomes" id="UP000238217">
    <property type="component" value="Unassembled WGS sequence"/>
</dbReference>
<sequence>MQRNINPSVRLLDAAETSIRCVNVFVSHLRALTGGRVVIMDRYLYCQSALRRARGLKPGRFLPLLLKVLPTPDIVFYFDVPVGIAYNRICRRATDIETLEHLQALDEAYTELAEFPTFITIDASNPAEQLVEDMLLELGRRGLELPS</sequence>
<dbReference type="GO" id="GO:0016301">
    <property type="term" value="F:kinase activity"/>
    <property type="evidence" value="ECO:0007669"/>
    <property type="project" value="UniProtKB-KW"/>
</dbReference>
<keyword evidence="3" id="KW-1185">Reference proteome</keyword>
<protein>
    <submittedName>
        <fullName evidence="2">dTMP kinase</fullName>
    </submittedName>
</protein>
<proteinExistence type="predicted"/>
<dbReference type="SUPFAM" id="SSF52540">
    <property type="entry name" value="P-loop containing nucleoside triphosphate hydrolases"/>
    <property type="match status" value="1"/>
</dbReference>
<keyword evidence="2" id="KW-0418">Kinase</keyword>
<organism evidence="2 3">
    <name type="scientific">Nesterenkonia sandarakina</name>
    <dbReference type="NCBI Taxonomy" id="272918"/>
    <lineage>
        <taxon>Bacteria</taxon>
        <taxon>Bacillati</taxon>
        <taxon>Actinomycetota</taxon>
        <taxon>Actinomycetes</taxon>
        <taxon>Micrococcales</taxon>
        <taxon>Micrococcaceae</taxon>
        <taxon>Nesterenkonia</taxon>
    </lineage>
</organism>
<name>A0A2T0YBB6_9MICC</name>
<dbReference type="AlphaFoldDB" id="A0A2T0YBB6"/>
<evidence type="ECO:0000259" key="1">
    <source>
        <dbReference type="Pfam" id="PF02223"/>
    </source>
</evidence>
<reference evidence="2 3" key="1">
    <citation type="submission" date="2018-03" db="EMBL/GenBank/DDBJ databases">
        <title>Comparative analysis of microorganisms from saline springs in Andes Mountain Range, Colombia.</title>
        <authorList>
            <person name="Rubin E."/>
        </authorList>
    </citation>
    <scope>NUCLEOTIDE SEQUENCE [LARGE SCALE GENOMIC DNA]</scope>
    <source>
        <strain evidence="2 3">CG 35</strain>
    </source>
</reference>
<dbReference type="Pfam" id="PF02223">
    <property type="entry name" value="Thymidylate_kin"/>
    <property type="match status" value="1"/>
</dbReference>